<dbReference type="SUPFAM" id="SSF48208">
    <property type="entry name" value="Six-hairpin glycosidases"/>
    <property type="match status" value="1"/>
</dbReference>
<dbReference type="GO" id="GO:0005975">
    <property type="term" value="P:carbohydrate metabolic process"/>
    <property type="evidence" value="ECO:0007669"/>
    <property type="project" value="InterPro"/>
</dbReference>
<dbReference type="FunFam" id="1.50.10.10:FF:000028">
    <property type="entry name" value="Alpha-L-fucosidase 2"/>
    <property type="match status" value="1"/>
</dbReference>
<dbReference type="InterPro" id="IPR054363">
    <property type="entry name" value="GH95_cat"/>
</dbReference>
<dbReference type="Pfam" id="PF22124">
    <property type="entry name" value="Glyco_hydro_95_cat"/>
    <property type="match status" value="1"/>
</dbReference>
<dbReference type="InterPro" id="IPR016518">
    <property type="entry name" value="Alpha-L-fucosidase"/>
</dbReference>
<dbReference type="PANTHER" id="PTHR31084:SF19">
    <property type="entry name" value="GLYCOSYL HYDROLASE FAMILY 95 N-TERMINAL DOMAIN-CONTAINING PROTEIN"/>
    <property type="match status" value="1"/>
</dbReference>
<gene>
    <name evidence="4" type="ORF">GTC17260_18270</name>
</gene>
<organism evidence="4">
    <name type="scientific">Prevotella sp. GTC17260</name>
    <dbReference type="NCBI Taxonomy" id="3236796"/>
    <lineage>
        <taxon>Bacteria</taxon>
        <taxon>Pseudomonadati</taxon>
        <taxon>Bacteroidota</taxon>
        <taxon>Bacteroidia</taxon>
        <taxon>Bacteroidales</taxon>
        <taxon>Prevotellaceae</taxon>
        <taxon>Prevotella</taxon>
    </lineage>
</organism>
<reference evidence="4" key="1">
    <citation type="submission" date="2024-07" db="EMBL/GenBank/DDBJ databases">
        <title>Complete genome sequence of Prevotella sp. YM-2024 GTC17260.</title>
        <authorList>
            <person name="Hayashi M."/>
            <person name="Muto Y."/>
            <person name="Tanaka K."/>
            <person name="Niwa H."/>
        </authorList>
    </citation>
    <scope>NUCLEOTIDE SEQUENCE</scope>
    <source>
        <strain evidence="4">GTC17260</strain>
    </source>
</reference>
<evidence type="ECO:0000259" key="1">
    <source>
        <dbReference type="Pfam" id="PF14498"/>
    </source>
</evidence>
<dbReference type="InterPro" id="IPR012341">
    <property type="entry name" value="6hp_glycosidase-like_sf"/>
</dbReference>
<dbReference type="InterPro" id="IPR027414">
    <property type="entry name" value="GH95_N_dom"/>
</dbReference>
<evidence type="ECO:0000259" key="3">
    <source>
        <dbReference type="Pfam" id="PF22124"/>
    </source>
</evidence>
<accession>A0AB33JLW6</accession>
<dbReference type="PIRSF" id="PIRSF007663">
    <property type="entry name" value="UCP007663"/>
    <property type="match status" value="1"/>
</dbReference>
<evidence type="ECO:0000313" key="4">
    <source>
        <dbReference type="EMBL" id="BFO79192.1"/>
    </source>
</evidence>
<dbReference type="Gene3D" id="1.50.10.10">
    <property type="match status" value="1"/>
</dbReference>
<feature type="domain" description="Glycosyl hydrolase family 95 N-terminal" evidence="1">
    <location>
        <begin position="51"/>
        <end position="296"/>
    </location>
</feature>
<dbReference type="Gene3D" id="2.70.98.50">
    <property type="entry name" value="putative glycoside hydrolase family protein from bacillus halodurans"/>
    <property type="match status" value="1"/>
</dbReference>
<sequence>MVQAQQSKLSVWFDTPCTLNGRTPWYGGHPEQWNRDKKPVTAGQGYINADQEWESRSLPIGNSSLGANIMGSVSAERFSLNEKTLWRGGPNVKQGPAYYWNVNKQSAHVLKDIRDAFARGDQEAADRLTSKNFNGLAQYSIADEEDFRFGNFTTMGECYIETGLSEVGMTDYRRELSLDSALAKVSFTKDGTHYQRTYFISYPANIMVVKMKANKPGMQNLLFSYAPNPVAEGRMQADGADGLVYQAALDNNGMRFTIRIKAVAEGGQVSVTDDKIRVSGADEVTFYIAADTDYKMNFDPDFNDRKAYVGVDPDATTQQWMQQAVAKGYTQLLNEHEADYMPLFNRVRLTLNPDKAVNNLPTNVRLQNYRKGTADFGLEELYYQFGRYLLIASSRPGTMPANLQGIWHNNVDGPWRIDYHNNINIQMNYWPSLQANLAECAQPLTDFIKTQLKGGAVTAKSYYDARGWTVSISSNIFGFTSPLSDEVMNWNLCPVAGPWLATHLWEYYDFTRDKNFLRNTGYPMIKGSADFAVDYLWKRPDGVYTAAPSTSPEHGSVDQGTTFSHAVIREILTDAIAASKVLGVDAKARQEWENVLRHLAPYRIGRYGQIMEWSTDIDDPNDHHRHVNHLFGLHPGHTISPVTTPELAKAARVVLEHRGDGATGWSMGWKLNQWARLHDGNHAYMLYGNLLKNGTLDNLWDTHTPFQIDGNFGGTAGITEMLLQSQMGFIHLLPALPDAWRTGSVRGLMARGNFEIDMSWRDGALSMVTVKARSGGKCTLTYGRHTQNLNTKPGRVYTFTYDAVQGLKQQ</sequence>
<proteinExistence type="predicted"/>
<evidence type="ECO:0000259" key="2">
    <source>
        <dbReference type="Pfam" id="PF21307"/>
    </source>
</evidence>
<feature type="domain" description="Glycosyl hydrolase family 95 catalytic" evidence="3">
    <location>
        <begin position="328"/>
        <end position="722"/>
    </location>
</feature>
<keyword evidence="4" id="KW-0378">Hydrolase</keyword>
<dbReference type="EMBL" id="AP035788">
    <property type="protein sequence ID" value="BFO79192.1"/>
    <property type="molecule type" value="Genomic_DNA"/>
</dbReference>
<dbReference type="AlphaFoldDB" id="A0AB33JLW6"/>
<dbReference type="InterPro" id="IPR008928">
    <property type="entry name" value="6-hairpin_glycosidase_sf"/>
</dbReference>
<dbReference type="GO" id="GO:0004560">
    <property type="term" value="F:alpha-L-fucosidase activity"/>
    <property type="evidence" value="ECO:0007669"/>
    <property type="project" value="InterPro"/>
</dbReference>
<dbReference type="PANTHER" id="PTHR31084">
    <property type="entry name" value="ALPHA-L-FUCOSIDASE 2"/>
    <property type="match status" value="1"/>
</dbReference>
<name>A0AB33JLW6_9BACT</name>
<dbReference type="Pfam" id="PF21307">
    <property type="entry name" value="Glyco_hydro_95_C"/>
    <property type="match status" value="1"/>
</dbReference>
<dbReference type="InterPro" id="IPR049053">
    <property type="entry name" value="AFCA-like_C"/>
</dbReference>
<dbReference type="Pfam" id="PF14498">
    <property type="entry name" value="Glyco_hyd_65N_2"/>
    <property type="match status" value="1"/>
</dbReference>
<protein>
    <submittedName>
        <fullName evidence="4">Glycoside hydrolase family 95 protein</fullName>
    </submittedName>
</protein>
<feature type="domain" description="Alpha fucosidase A-like C-terminal" evidence="2">
    <location>
        <begin position="724"/>
        <end position="787"/>
    </location>
</feature>